<dbReference type="RefSeq" id="WP_264712009.1">
    <property type="nucleotide sequence ID" value="NZ_JAPDNT010000001.1"/>
</dbReference>
<feature type="region of interest" description="Disordered" evidence="1">
    <location>
        <begin position="45"/>
        <end position="66"/>
    </location>
</feature>
<evidence type="ECO:0000313" key="3">
    <source>
        <dbReference type="Proteomes" id="UP001165679"/>
    </source>
</evidence>
<dbReference type="Proteomes" id="UP001165679">
    <property type="component" value="Unassembled WGS sequence"/>
</dbReference>
<evidence type="ECO:0000256" key="1">
    <source>
        <dbReference type="SAM" id="MobiDB-lite"/>
    </source>
</evidence>
<feature type="region of interest" description="Disordered" evidence="1">
    <location>
        <begin position="141"/>
        <end position="173"/>
    </location>
</feature>
<evidence type="ECO:0000313" key="2">
    <source>
        <dbReference type="EMBL" id="MCW3473437.1"/>
    </source>
</evidence>
<feature type="compositionally biased region" description="Low complexity" evidence="1">
    <location>
        <begin position="147"/>
        <end position="160"/>
    </location>
</feature>
<proteinExistence type="predicted"/>
<accession>A0AA41YJU5</accession>
<name>A0AA41YJU5_9PROT</name>
<sequence>MAKSTETAENPKVPNEEKPSSAGPDLFAFTIDASTGQITRLEKVESTGARRQLSEQDKASLQASKSSHTLEAIVEQAFEAGIACALGNGDETDEVPESEDEAEVRRTLLLPLMERSRTTALLQRSVLGQAILATALQQVTAPHASEAEGGSAQQTSGAAAKPRQSGPAGPAQD</sequence>
<comment type="caution">
    <text evidence="2">The sequence shown here is derived from an EMBL/GenBank/DDBJ whole genome shotgun (WGS) entry which is preliminary data.</text>
</comment>
<dbReference type="EMBL" id="JAPDNT010000001">
    <property type="protein sequence ID" value="MCW3473437.1"/>
    <property type="molecule type" value="Genomic_DNA"/>
</dbReference>
<protein>
    <submittedName>
        <fullName evidence="2">Uncharacterized protein</fullName>
    </submittedName>
</protein>
<organism evidence="2 3">
    <name type="scientific">Limobrevibacterium gyesilva</name>
    <dbReference type="NCBI Taxonomy" id="2991712"/>
    <lineage>
        <taxon>Bacteria</taxon>
        <taxon>Pseudomonadati</taxon>
        <taxon>Pseudomonadota</taxon>
        <taxon>Alphaproteobacteria</taxon>
        <taxon>Acetobacterales</taxon>
        <taxon>Acetobacteraceae</taxon>
        <taxon>Limobrevibacterium</taxon>
    </lineage>
</organism>
<dbReference type="AlphaFoldDB" id="A0AA41YJU5"/>
<keyword evidence="3" id="KW-1185">Reference proteome</keyword>
<feature type="region of interest" description="Disordered" evidence="1">
    <location>
        <begin position="1"/>
        <end position="26"/>
    </location>
</feature>
<reference evidence="2" key="2">
    <citation type="submission" date="2022-10" db="EMBL/GenBank/DDBJ databases">
        <authorList>
            <person name="Trinh H.N."/>
        </authorList>
    </citation>
    <scope>NUCLEOTIDE SEQUENCE</scope>
    <source>
        <strain evidence="2">RN2-1</strain>
    </source>
</reference>
<gene>
    <name evidence="2" type="ORF">OL599_02505</name>
</gene>
<reference evidence="2" key="1">
    <citation type="submission" date="2022-09" db="EMBL/GenBank/DDBJ databases">
        <title>Rhodovastum sp. nov. RN2-1 isolated from soil in Seongnam, South Korea.</title>
        <authorList>
            <person name="Le N.T."/>
        </authorList>
    </citation>
    <scope>NUCLEOTIDE SEQUENCE</scope>
    <source>
        <strain evidence="2">RN2-1</strain>
    </source>
</reference>